<evidence type="ECO:0000256" key="3">
    <source>
        <dbReference type="ARBA" id="ARBA00022679"/>
    </source>
</evidence>
<dbReference type="InterPro" id="IPR014721">
    <property type="entry name" value="Ribsml_uS5_D2-typ_fold_subgr"/>
</dbReference>
<evidence type="ECO:0000256" key="9">
    <source>
        <dbReference type="ARBA" id="ARBA00029438"/>
    </source>
</evidence>
<evidence type="ECO:0000256" key="5">
    <source>
        <dbReference type="ARBA" id="ARBA00022777"/>
    </source>
</evidence>
<evidence type="ECO:0000256" key="2">
    <source>
        <dbReference type="ARBA" id="ARBA00022516"/>
    </source>
</evidence>
<dbReference type="SUPFAM" id="SSF54211">
    <property type="entry name" value="Ribosomal protein S5 domain 2-like"/>
    <property type="match status" value="1"/>
</dbReference>
<organism evidence="13">
    <name type="scientific">Kitasatospora sp. HKI 714</name>
    <dbReference type="NCBI Taxonomy" id="1485014"/>
    <lineage>
        <taxon>Bacteria</taxon>
        <taxon>Bacillati</taxon>
        <taxon>Actinomycetota</taxon>
        <taxon>Actinomycetes</taxon>
        <taxon>Kitasatosporales</taxon>
        <taxon>Streptomycetaceae</taxon>
        <taxon>Kitasatospora</taxon>
    </lineage>
</organism>
<dbReference type="InterPro" id="IPR013750">
    <property type="entry name" value="GHMP_kinase_C_dom"/>
</dbReference>
<comment type="pathway">
    <text evidence="9">Isoprenoid biosynthesis; isopentenyl diphosphate biosynthesis via mevalonate pathway; isopentenyl diphosphate from (R)-mevalonate: step 1/3.</text>
</comment>
<proteinExistence type="predicted"/>
<dbReference type="EMBL" id="KJ207079">
    <property type="protein sequence ID" value="AHW81463.1"/>
    <property type="molecule type" value="Genomic_DNA"/>
</dbReference>
<feature type="region of interest" description="Disordered" evidence="10">
    <location>
        <begin position="344"/>
        <end position="416"/>
    </location>
</feature>
<dbReference type="InterPro" id="IPR006205">
    <property type="entry name" value="Mev_gal_kin"/>
</dbReference>
<keyword evidence="6" id="KW-0067">ATP-binding</keyword>
<dbReference type="PANTHER" id="PTHR43290">
    <property type="entry name" value="MEVALONATE KINASE"/>
    <property type="match status" value="1"/>
</dbReference>
<dbReference type="NCBIfam" id="TIGR01220">
    <property type="entry name" value="Pmev_kin_Gr_pos"/>
    <property type="match status" value="1"/>
</dbReference>
<protein>
    <submittedName>
        <fullName evidence="13">EpaD</fullName>
    </submittedName>
</protein>
<dbReference type="Pfam" id="PF00288">
    <property type="entry name" value="GHMP_kinases_N"/>
    <property type="match status" value="1"/>
</dbReference>
<evidence type="ECO:0000256" key="8">
    <source>
        <dbReference type="ARBA" id="ARBA00023098"/>
    </source>
</evidence>
<dbReference type="UniPathway" id="UPA00057">
    <property type="reaction ID" value="UER00098"/>
</dbReference>
<feature type="domain" description="GHMP kinase C-terminal" evidence="12">
    <location>
        <begin position="273"/>
        <end position="342"/>
    </location>
</feature>
<dbReference type="SUPFAM" id="SSF55060">
    <property type="entry name" value="GHMP Kinase, C-terminal domain"/>
    <property type="match status" value="1"/>
</dbReference>
<dbReference type="GO" id="GO:0005829">
    <property type="term" value="C:cytosol"/>
    <property type="evidence" value="ECO:0007669"/>
    <property type="project" value="TreeGrafter"/>
</dbReference>
<sequence length="416" mass="43180">MTTGRPPVVRRAPGKLFVAGEYAVVEPGNPAILVAVDRRVTATVTEPSGDGTLVSSDLLAAPVRWLRRGDRLDPVGVEDADRARRELAHVLAALRTVTRLLAEHGRPAPELDIAISSELHRDGVKFGLGSSGAVTVATVAAVAAHCGLALSAEERYRLALLASAELDPKGSGGDLAASTWGGWIAYRSPDRAAVLDLVRRRGVAGALAEPWPGFEARRLPPPAGVALEVGWTGTPASTTELVSGLHRRAWRGTPPHRRFVAASADLVRAAADAIEHGDRAALLDSVRRARRELARLDEEAGLGVFTPALTALCDAAEAVGGAAKPSGAGGGDCGIALLELPDTRARPDTPDVADVADAPDAPDAADTRTAPGTAPSSNSRAGATAAPPDIDHLRERWTAAGVRPLDLRPATEGNEE</sequence>
<dbReference type="Gene3D" id="3.30.230.10">
    <property type="match status" value="1"/>
</dbReference>
<dbReference type="GO" id="GO:0004496">
    <property type="term" value="F:mevalonate kinase activity"/>
    <property type="evidence" value="ECO:0007669"/>
    <property type="project" value="InterPro"/>
</dbReference>
<dbReference type="PANTHER" id="PTHR43290:SF2">
    <property type="entry name" value="MEVALONATE KINASE"/>
    <property type="match status" value="1"/>
</dbReference>
<accession>X5F7N0</accession>
<evidence type="ECO:0000256" key="4">
    <source>
        <dbReference type="ARBA" id="ARBA00022741"/>
    </source>
</evidence>
<dbReference type="Gene3D" id="3.30.70.890">
    <property type="entry name" value="GHMP kinase, C-terminal domain"/>
    <property type="match status" value="1"/>
</dbReference>
<dbReference type="InterPro" id="IPR005917">
    <property type="entry name" value="Pmev_kinase_bact"/>
</dbReference>
<dbReference type="Pfam" id="PF08544">
    <property type="entry name" value="GHMP_kinases_C"/>
    <property type="match status" value="1"/>
</dbReference>
<dbReference type="InterPro" id="IPR020568">
    <property type="entry name" value="Ribosomal_Su5_D2-typ_SF"/>
</dbReference>
<keyword evidence="1" id="KW-0963">Cytoplasm</keyword>
<dbReference type="PRINTS" id="PR00959">
    <property type="entry name" value="MEVGALKINASE"/>
</dbReference>
<feature type="domain" description="GHMP kinase N-terminal" evidence="11">
    <location>
        <begin position="95"/>
        <end position="182"/>
    </location>
</feature>
<evidence type="ECO:0000256" key="1">
    <source>
        <dbReference type="ARBA" id="ARBA00022490"/>
    </source>
</evidence>
<dbReference type="GO" id="GO:0019287">
    <property type="term" value="P:isopentenyl diphosphate biosynthetic process, mevalonate pathway"/>
    <property type="evidence" value="ECO:0007669"/>
    <property type="project" value="UniProtKB-UniPathway"/>
</dbReference>
<keyword evidence="5" id="KW-0418">Kinase</keyword>
<evidence type="ECO:0000259" key="11">
    <source>
        <dbReference type="Pfam" id="PF00288"/>
    </source>
</evidence>
<gene>
    <name evidence="13" type="primary">epaD</name>
</gene>
<name>X5F7N0_9ACTN</name>
<reference evidence="13" key="1">
    <citation type="journal article" date="2014" name="J. Nat. Prod.">
        <title>Genomics-Guided Discovery of Endophenazines from Kitasatospora sp. HKI 714.</title>
        <authorList>
            <person name="Heine D."/>
            <person name="Martin K."/>
            <person name="Hertweck C."/>
        </authorList>
    </citation>
    <scope>NUCLEOTIDE SEQUENCE</scope>
    <source>
        <strain evidence="13">HKI 714</strain>
    </source>
</reference>
<evidence type="ECO:0000313" key="13">
    <source>
        <dbReference type="EMBL" id="AHW81463.1"/>
    </source>
</evidence>
<dbReference type="AlphaFoldDB" id="X5F7N0"/>
<evidence type="ECO:0000256" key="7">
    <source>
        <dbReference type="ARBA" id="ARBA00022842"/>
    </source>
</evidence>
<keyword evidence="8" id="KW-0443">Lipid metabolism</keyword>
<keyword evidence="7" id="KW-0460">Magnesium</keyword>
<evidence type="ECO:0000256" key="10">
    <source>
        <dbReference type="SAM" id="MobiDB-lite"/>
    </source>
</evidence>
<feature type="compositionally biased region" description="Low complexity" evidence="10">
    <location>
        <begin position="350"/>
        <end position="375"/>
    </location>
</feature>
<evidence type="ECO:0000259" key="12">
    <source>
        <dbReference type="Pfam" id="PF08544"/>
    </source>
</evidence>
<keyword evidence="2" id="KW-0444">Lipid biosynthesis</keyword>
<keyword evidence="3" id="KW-0808">Transferase</keyword>
<dbReference type="InterPro" id="IPR006204">
    <property type="entry name" value="GHMP_kinase_N_dom"/>
</dbReference>
<keyword evidence="4" id="KW-0547">Nucleotide-binding</keyword>
<dbReference type="InterPro" id="IPR036554">
    <property type="entry name" value="GHMP_kinase_C_sf"/>
</dbReference>
<dbReference type="GO" id="GO:0005524">
    <property type="term" value="F:ATP binding"/>
    <property type="evidence" value="ECO:0007669"/>
    <property type="project" value="UniProtKB-KW"/>
</dbReference>
<evidence type="ECO:0000256" key="6">
    <source>
        <dbReference type="ARBA" id="ARBA00022840"/>
    </source>
</evidence>